<feature type="transmembrane region" description="Helical" evidence="1">
    <location>
        <begin position="105"/>
        <end position="125"/>
    </location>
</feature>
<dbReference type="Proteomes" id="UP001267426">
    <property type="component" value="Unassembled WGS sequence"/>
</dbReference>
<sequence length="174" mass="17098">MPASLVPPLFGALARVGGALVGAGLVVAALALAPRVRGLWRVALGLLVLKALGQLVVAVGVGAGWAAVPAFRIVCLHLMLLGFVTLGLVAAARAVWGAEATRGRWALAAAVGVLLASLVLLTPLWPSAWGGAWVVWAVAGCAAGPVLVAAGMAALGGAGGGRGAASLDLPRPRS</sequence>
<keyword evidence="1" id="KW-0812">Transmembrane</keyword>
<dbReference type="RefSeq" id="WP_311662910.1">
    <property type="nucleotide sequence ID" value="NZ_JAVRHT010000014.1"/>
</dbReference>
<name>A0ABU3BQK2_9BACT</name>
<keyword evidence="1" id="KW-1133">Transmembrane helix</keyword>
<protein>
    <submittedName>
        <fullName evidence="2">Uncharacterized protein</fullName>
    </submittedName>
</protein>
<evidence type="ECO:0000313" key="2">
    <source>
        <dbReference type="EMBL" id="MDT0631567.1"/>
    </source>
</evidence>
<dbReference type="EMBL" id="JAVRHT010000014">
    <property type="protein sequence ID" value="MDT0631567.1"/>
    <property type="molecule type" value="Genomic_DNA"/>
</dbReference>
<comment type="caution">
    <text evidence="2">The sequence shown here is derived from an EMBL/GenBank/DDBJ whole genome shotgun (WGS) entry which is preliminary data.</text>
</comment>
<organism evidence="2 3">
    <name type="scientific">Rubrivirga litoralis</name>
    <dbReference type="NCBI Taxonomy" id="3075598"/>
    <lineage>
        <taxon>Bacteria</taxon>
        <taxon>Pseudomonadati</taxon>
        <taxon>Rhodothermota</taxon>
        <taxon>Rhodothermia</taxon>
        <taxon>Rhodothermales</taxon>
        <taxon>Rubricoccaceae</taxon>
        <taxon>Rubrivirga</taxon>
    </lineage>
</organism>
<feature type="transmembrane region" description="Helical" evidence="1">
    <location>
        <begin position="131"/>
        <end position="155"/>
    </location>
</feature>
<reference evidence="2 3" key="1">
    <citation type="submission" date="2023-09" db="EMBL/GenBank/DDBJ databases">
        <authorList>
            <person name="Rey-Velasco X."/>
        </authorList>
    </citation>
    <scope>NUCLEOTIDE SEQUENCE [LARGE SCALE GENOMIC DNA]</scope>
    <source>
        <strain evidence="2 3">F394</strain>
    </source>
</reference>
<feature type="transmembrane region" description="Helical" evidence="1">
    <location>
        <begin position="71"/>
        <end position="93"/>
    </location>
</feature>
<evidence type="ECO:0000313" key="3">
    <source>
        <dbReference type="Proteomes" id="UP001267426"/>
    </source>
</evidence>
<keyword evidence="3" id="KW-1185">Reference proteome</keyword>
<gene>
    <name evidence="2" type="ORF">RM540_07365</name>
</gene>
<accession>A0ABU3BQK2</accession>
<keyword evidence="1" id="KW-0472">Membrane</keyword>
<evidence type="ECO:0000256" key="1">
    <source>
        <dbReference type="SAM" id="Phobius"/>
    </source>
</evidence>
<feature type="transmembrane region" description="Helical" evidence="1">
    <location>
        <begin position="12"/>
        <end position="32"/>
    </location>
</feature>
<feature type="transmembrane region" description="Helical" evidence="1">
    <location>
        <begin position="44"/>
        <end position="65"/>
    </location>
</feature>
<proteinExistence type="predicted"/>